<keyword evidence="2" id="KW-1185">Reference proteome</keyword>
<dbReference type="CTD" id="36373529"/>
<dbReference type="WormBase" id="SRAE_0000028900">
    <property type="protein sequence ID" value="SRP07455"/>
    <property type="gene ID" value="WBGene00256031"/>
</dbReference>
<accession>A0A090KUS7</accession>
<evidence type="ECO:0000313" key="3">
    <source>
        <dbReference type="WBParaSite" id="SRAE_0000028900.1"/>
    </source>
</evidence>
<reference evidence="2" key="1">
    <citation type="submission" date="2014-09" db="EMBL/GenBank/DDBJ databases">
        <authorList>
            <person name="Martin A.A."/>
        </authorList>
    </citation>
    <scope>NUCLEOTIDE SEQUENCE</scope>
    <source>
        <strain evidence="2">ED321</strain>
    </source>
</reference>
<dbReference type="EMBL" id="LN609406">
    <property type="protein sequence ID" value="CEF61161.1"/>
    <property type="molecule type" value="Genomic_DNA"/>
</dbReference>
<name>A0A090KUS7_STRRB</name>
<evidence type="ECO:0000313" key="1">
    <source>
        <dbReference type="EMBL" id="CEF61161.1"/>
    </source>
</evidence>
<reference evidence="3" key="3">
    <citation type="submission" date="2020-12" db="UniProtKB">
        <authorList>
            <consortium name="WormBaseParasite"/>
        </authorList>
    </citation>
    <scope>IDENTIFICATION</scope>
</reference>
<sequence length="82" mass="9742">MNFIKTNKIIVLFLFLYLLFIQLGESFLSRYNLKDLNVIRKRGLPFGATMILAEQLEKLNEYNKKERVTEHYRIPSDPKSYG</sequence>
<protein>
    <submittedName>
        <fullName evidence="1 3">Uncharacterized protein</fullName>
    </submittedName>
</protein>
<dbReference type="WBParaSite" id="SRAE_0000028900.1">
    <property type="protein sequence ID" value="SRAE_0000028900.1"/>
    <property type="gene ID" value="WBGene00256031"/>
</dbReference>
<reference evidence="1" key="2">
    <citation type="submission" date="2014-09" db="EMBL/GenBank/DDBJ databases">
        <authorList>
            <person name="Aslett A.Martin."/>
        </authorList>
    </citation>
    <scope>NUCLEOTIDE SEQUENCE</scope>
    <source>
        <strain evidence="1">ED321 Heterogonic</strain>
    </source>
</reference>
<dbReference type="AlphaFoldDB" id="A0A090KUS7"/>
<gene>
    <name evidence="1 3 4" type="ORF">SRAE_0000028900</name>
</gene>
<dbReference type="RefSeq" id="XP_024500370.1">
    <property type="nucleotide sequence ID" value="XM_024646160.1"/>
</dbReference>
<evidence type="ECO:0000313" key="4">
    <source>
        <dbReference type="WormBase" id="SRAE_0000028900"/>
    </source>
</evidence>
<dbReference type="GeneID" id="36373529"/>
<proteinExistence type="predicted"/>
<dbReference type="Proteomes" id="UP000035682">
    <property type="component" value="Unplaced"/>
</dbReference>
<organism evidence="1">
    <name type="scientific">Strongyloides ratti</name>
    <name type="common">Parasitic roundworm</name>
    <dbReference type="NCBI Taxonomy" id="34506"/>
    <lineage>
        <taxon>Eukaryota</taxon>
        <taxon>Metazoa</taxon>
        <taxon>Ecdysozoa</taxon>
        <taxon>Nematoda</taxon>
        <taxon>Chromadorea</taxon>
        <taxon>Rhabditida</taxon>
        <taxon>Tylenchina</taxon>
        <taxon>Panagrolaimomorpha</taxon>
        <taxon>Strongyloidoidea</taxon>
        <taxon>Strongyloididae</taxon>
        <taxon>Strongyloides</taxon>
    </lineage>
</organism>
<evidence type="ECO:0000313" key="2">
    <source>
        <dbReference type="Proteomes" id="UP000035682"/>
    </source>
</evidence>